<dbReference type="OrthoDB" id="5593012at2759"/>
<comment type="caution">
    <text evidence="1">The sequence shown here is derived from an EMBL/GenBank/DDBJ whole genome shotgun (WGS) entry which is preliminary data.</text>
</comment>
<dbReference type="Gene3D" id="3.40.50.300">
    <property type="entry name" value="P-loop containing nucleotide triphosphate hydrolases"/>
    <property type="match status" value="1"/>
</dbReference>
<dbReference type="SUPFAM" id="SSF52540">
    <property type="entry name" value="P-loop containing nucleoside triphosphate hydrolases"/>
    <property type="match status" value="1"/>
</dbReference>
<evidence type="ECO:0000313" key="2">
    <source>
        <dbReference type="Proteomes" id="UP000311919"/>
    </source>
</evidence>
<dbReference type="GO" id="GO:0005858">
    <property type="term" value="C:axonemal dynein complex"/>
    <property type="evidence" value="ECO:0007669"/>
    <property type="project" value="TreeGrafter"/>
</dbReference>
<proteinExistence type="predicted"/>
<protein>
    <submittedName>
        <fullName evidence="1">Dynein heavy chain, axonemal</fullName>
    </submittedName>
</protein>
<evidence type="ECO:0000313" key="1">
    <source>
        <dbReference type="EMBL" id="TNN04971.1"/>
    </source>
</evidence>
<dbReference type="PANTHER" id="PTHR46532:SF11">
    <property type="entry name" value="DYNEIN AXONEMAL HEAVY CHAIN 12"/>
    <property type="match status" value="1"/>
</dbReference>
<gene>
    <name evidence="1" type="ORF">EWB00_009957</name>
</gene>
<name>A0A4Z2CL72_SCHJA</name>
<accession>A0A4Z2CL72</accession>
<dbReference type="STRING" id="6182.A0A4Z2CL72"/>
<dbReference type="GO" id="GO:0007018">
    <property type="term" value="P:microtubule-based movement"/>
    <property type="evidence" value="ECO:0007669"/>
    <property type="project" value="InterPro"/>
</dbReference>
<dbReference type="InterPro" id="IPR026983">
    <property type="entry name" value="DHC"/>
</dbReference>
<dbReference type="PANTHER" id="PTHR46532">
    <property type="entry name" value="MALE FERTILITY FACTOR KL5"/>
    <property type="match status" value="1"/>
</dbReference>
<keyword evidence="2" id="KW-1185">Reference proteome</keyword>
<feature type="non-terminal residue" evidence="1">
    <location>
        <position position="189"/>
    </location>
</feature>
<reference evidence="1 2" key="1">
    <citation type="submission" date="2019-03" db="EMBL/GenBank/DDBJ databases">
        <title>An improved genome assembly of the fluke Schistosoma japonicum.</title>
        <authorList>
            <person name="Hu W."/>
            <person name="Luo F."/>
            <person name="Yin M."/>
            <person name="Mo X."/>
            <person name="Sun C."/>
            <person name="Wu Q."/>
            <person name="Zhu B."/>
            <person name="Xiang M."/>
            <person name="Wang J."/>
            <person name="Wang Y."/>
            <person name="Zhang T."/>
            <person name="Xu B."/>
            <person name="Zheng H."/>
            <person name="Feng Z."/>
        </authorList>
    </citation>
    <scope>NUCLEOTIDE SEQUENCE [LARGE SCALE GENOMIC DNA]</scope>
    <source>
        <strain evidence="1">HuSjv2</strain>
        <tissue evidence="1">Worms</tissue>
    </source>
</reference>
<dbReference type="Proteomes" id="UP000311919">
    <property type="component" value="Unassembled WGS sequence"/>
</dbReference>
<dbReference type="Pfam" id="PF12775">
    <property type="entry name" value="AAA_7"/>
    <property type="match status" value="1"/>
</dbReference>
<dbReference type="GO" id="GO:0051959">
    <property type="term" value="F:dynein light intermediate chain binding"/>
    <property type="evidence" value="ECO:0007669"/>
    <property type="project" value="InterPro"/>
</dbReference>
<dbReference type="GO" id="GO:0045505">
    <property type="term" value="F:dynein intermediate chain binding"/>
    <property type="evidence" value="ECO:0007669"/>
    <property type="project" value="InterPro"/>
</dbReference>
<dbReference type="EMBL" id="SKCS01000674">
    <property type="protein sequence ID" value="TNN04971.1"/>
    <property type="molecule type" value="Genomic_DNA"/>
</dbReference>
<organism evidence="1 2">
    <name type="scientific">Schistosoma japonicum</name>
    <name type="common">Blood fluke</name>
    <dbReference type="NCBI Taxonomy" id="6182"/>
    <lineage>
        <taxon>Eukaryota</taxon>
        <taxon>Metazoa</taxon>
        <taxon>Spiralia</taxon>
        <taxon>Lophotrochozoa</taxon>
        <taxon>Platyhelminthes</taxon>
        <taxon>Trematoda</taxon>
        <taxon>Digenea</taxon>
        <taxon>Strigeidida</taxon>
        <taxon>Schistosomatoidea</taxon>
        <taxon>Schistosomatidae</taxon>
        <taxon>Schistosoma</taxon>
    </lineage>
</organism>
<sequence length="189" mass="21793">MAPYCKIIFEVDNVDNASPAPFQGMDDDRTKFEMYLRKHETVKFDLPEQLTEAHTTIFDYLVNDLVGDFYYPPDHIPEYSSLFVPNVDNVRTEFLIDLISKQQKCVLLIGEQGTAKTVILNRYLGSHNPEFHTFKILNFSSVTTPLLFQRAIESFVDKRMGSTYGPPVGRKMTIFIDDISMPLINEWVI</sequence>
<dbReference type="InterPro" id="IPR027417">
    <property type="entry name" value="P-loop_NTPase"/>
</dbReference>
<dbReference type="AlphaFoldDB" id="A0A4Z2CL72"/>